<proteinExistence type="predicted"/>
<reference evidence="2" key="1">
    <citation type="submission" date="2021-01" db="EMBL/GenBank/DDBJ databases">
        <authorList>
            <person name="Corre E."/>
            <person name="Pelletier E."/>
            <person name="Niang G."/>
            <person name="Scheremetjew M."/>
            <person name="Finn R."/>
            <person name="Kale V."/>
            <person name="Holt S."/>
            <person name="Cochrane G."/>
            <person name="Meng A."/>
            <person name="Brown T."/>
            <person name="Cohen L."/>
        </authorList>
    </citation>
    <scope>NUCLEOTIDE SEQUENCE</scope>
    <source>
        <strain evidence="2">GSO104</strain>
    </source>
</reference>
<evidence type="ECO:0000256" key="1">
    <source>
        <dbReference type="SAM" id="SignalP"/>
    </source>
</evidence>
<sequence>MKLITFLCRRQSRVLLFCAICVLCGLQVRKNDPSKSRGIHTSSIPFPSATAAFSILPLERSVNTVPPTPRKLSIENNNMRVENHHDNYITSRSPSLVSSVVSSQESDELNSIKVIDPLSSEKPQGISSTLSLDSLSPSQLKREPLRYEFAGFTIWLELEQFDSDLSNAIQYFADTHGLLPLPRPHVTALYGMTHLNESEAISLFRSIPSHLPEKRWPAFQRPVGVLMDIAQNGVNGEFCDMAWSELTFATNDNQELSVDTLYEIFYGKESKEFATRQKPFKPHASIAYDNPEETVLSLGGLMGYVLNNPTLMEMGRKVEAISLWSLYGPMAEWKLIDRIQF</sequence>
<gene>
    <name evidence="2" type="ORF">DBRI00130_LOCUS39760</name>
</gene>
<evidence type="ECO:0000313" key="2">
    <source>
        <dbReference type="EMBL" id="CAE4657293.1"/>
    </source>
</evidence>
<accession>A0A6V2NWX6</accession>
<dbReference type="Gene3D" id="3.90.1140.10">
    <property type="entry name" value="Cyclic phosphodiesterase"/>
    <property type="match status" value="1"/>
</dbReference>
<feature type="chain" id="PRO_5030160943" evidence="1">
    <location>
        <begin position="28"/>
        <end position="341"/>
    </location>
</feature>
<dbReference type="EMBL" id="HBNS01054883">
    <property type="protein sequence ID" value="CAE4657293.1"/>
    <property type="molecule type" value="Transcribed_RNA"/>
</dbReference>
<keyword evidence="1" id="KW-0732">Signal</keyword>
<organism evidence="2">
    <name type="scientific">Ditylum brightwellii</name>
    <dbReference type="NCBI Taxonomy" id="49249"/>
    <lineage>
        <taxon>Eukaryota</taxon>
        <taxon>Sar</taxon>
        <taxon>Stramenopiles</taxon>
        <taxon>Ochrophyta</taxon>
        <taxon>Bacillariophyta</taxon>
        <taxon>Mediophyceae</taxon>
        <taxon>Lithodesmiophycidae</taxon>
        <taxon>Lithodesmiales</taxon>
        <taxon>Lithodesmiaceae</taxon>
        <taxon>Ditylum</taxon>
    </lineage>
</organism>
<name>A0A6V2NWX6_9STRA</name>
<feature type="signal peptide" evidence="1">
    <location>
        <begin position="1"/>
        <end position="27"/>
    </location>
</feature>
<protein>
    <submittedName>
        <fullName evidence="2">Uncharacterized protein</fullName>
    </submittedName>
</protein>
<dbReference type="AlphaFoldDB" id="A0A6V2NWX6"/>